<organism evidence="2 3">
    <name type="scientific">Algicella marina</name>
    <dbReference type="NCBI Taxonomy" id="2683284"/>
    <lineage>
        <taxon>Bacteria</taxon>
        <taxon>Pseudomonadati</taxon>
        <taxon>Pseudomonadota</taxon>
        <taxon>Alphaproteobacteria</taxon>
        <taxon>Rhodobacterales</taxon>
        <taxon>Paracoccaceae</taxon>
        <taxon>Algicella</taxon>
    </lineage>
</organism>
<gene>
    <name evidence="2" type="ORF">GO499_01545</name>
</gene>
<dbReference type="AlphaFoldDB" id="A0A6P1SXL9"/>
<keyword evidence="1" id="KW-1133">Transmembrane helix</keyword>
<dbReference type="PANTHER" id="PTHR14136:SF17">
    <property type="entry name" value="BTB_POZ DOMAIN-CONTAINING PROTEIN KCTD9"/>
    <property type="match status" value="1"/>
</dbReference>
<evidence type="ECO:0000313" key="3">
    <source>
        <dbReference type="Proteomes" id="UP000464495"/>
    </source>
</evidence>
<accession>A0A6P1SXL9</accession>
<dbReference type="Proteomes" id="UP000464495">
    <property type="component" value="Chromosome"/>
</dbReference>
<dbReference type="Pfam" id="PF00805">
    <property type="entry name" value="Pentapeptide"/>
    <property type="match status" value="2"/>
</dbReference>
<dbReference type="PANTHER" id="PTHR14136">
    <property type="entry name" value="BTB_POZ DOMAIN-CONTAINING PROTEIN KCTD9"/>
    <property type="match status" value="1"/>
</dbReference>
<dbReference type="KEGG" id="amaq:GO499_01545"/>
<dbReference type="EMBL" id="CP046620">
    <property type="protein sequence ID" value="QHQ33956.1"/>
    <property type="molecule type" value="Genomic_DNA"/>
</dbReference>
<keyword evidence="3" id="KW-1185">Reference proteome</keyword>
<evidence type="ECO:0008006" key="4">
    <source>
        <dbReference type="Google" id="ProtNLM"/>
    </source>
</evidence>
<dbReference type="Gene3D" id="2.160.20.80">
    <property type="entry name" value="E3 ubiquitin-protein ligase SopA"/>
    <property type="match status" value="1"/>
</dbReference>
<evidence type="ECO:0000256" key="1">
    <source>
        <dbReference type="SAM" id="Phobius"/>
    </source>
</evidence>
<dbReference type="SUPFAM" id="SSF141571">
    <property type="entry name" value="Pentapeptide repeat-like"/>
    <property type="match status" value="1"/>
</dbReference>
<sequence>MGKERGGGDRMHRNWPFQRFIRDGLSEPEQYFVWLMCAAFAVALGVATMLALAAWVVGIGLLLVESYNAVTMTGVERYSENRNAMLILAAVVGAPLVAWRAYLAGRDVQIKQEGHYTELFTKAVEQLGATKAKFEDVERVILDSHGAERRIIQREQTTERNIEVRLGAIYALERVMKDSARDAGPIVETLSAYVRENCGEPVVLDEADRPMWEKEMTRNDYTRMWRSYLNAKLPEKAPGSRADIQAALAVLGRRMDGPKPADFDTGDPGILLPAANLQGAGLAGARLEGADLGRARLEGADLGEAQLKGANLRWARLQGANLRGARLESADIGVAWLEATDLSRAQLDGANLAWAGLQGAELFDARLKGANLGDARLAGADLRYAGLEGVNLSGARLVGADFGGARLKGADFRRTILKGARLRTDFTILAHLPQDFEEQVAQAFGHKVHTKLPEGVAVPEHWFEGDDWDAEEAAWKAFKASLGL</sequence>
<evidence type="ECO:0000313" key="2">
    <source>
        <dbReference type="EMBL" id="QHQ33956.1"/>
    </source>
</evidence>
<name>A0A6P1SXL9_9RHOB</name>
<keyword evidence="1" id="KW-0812">Transmembrane</keyword>
<dbReference type="InterPro" id="IPR001646">
    <property type="entry name" value="5peptide_repeat"/>
</dbReference>
<feature type="transmembrane region" description="Helical" evidence="1">
    <location>
        <begin position="84"/>
        <end position="102"/>
    </location>
</feature>
<feature type="transmembrane region" description="Helical" evidence="1">
    <location>
        <begin position="31"/>
        <end position="64"/>
    </location>
</feature>
<keyword evidence="1" id="KW-0472">Membrane</keyword>
<reference evidence="2 3" key="1">
    <citation type="submission" date="2019-12" db="EMBL/GenBank/DDBJ databases">
        <title>Complete genome sequence of Algicella marina strain 9Alg 56(T) isolated from the red alga Tichocarpus crinitus.</title>
        <authorList>
            <person name="Kim S.-G."/>
            <person name="Nedashkovskaya O.I."/>
        </authorList>
    </citation>
    <scope>NUCLEOTIDE SEQUENCE [LARGE SCALE GENOMIC DNA]</scope>
    <source>
        <strain evidence="2 3">9Alg 56</strain>
    </source>
</reference>
<proteinExistence type="predicted"/>
<dbReference type="InterPro" id="IPR051082">
    <property type="entry name" value="Pentapeptide-BTB/POZ_domain"/>
</dbReference>
<protein>
    <recommendedName>
        <fullName evidence="4">Pentapeptide repeat-containing protein</fullName>
    </recommendedName>
</protein>